<proteinExistence type="predicted"/>
<keyword evidence="2" id="KW-1185">Reference proteome</keyword>
<accession>A0A316C0E8</accession>
<organism evidence="1 2">
    <name type="scientific">Pseudaminobacter salicylatoxidans</name>
    <dbReference type="NCBI Taxonomy" id="93369"/>
    <lineage>
        <taxon>Bacteria</taxon>
        <taxon>Pseudomonadati</taxon>
        <taxon>Pseudomonadota</taxon>
        <taxon>Alphaproteobacteria</taxon>
        <taxon>Hyphomicrobiales</taxon>
        <taxon>Phyllobacteriaceae</taxon>
        <taxon>Pseudaminobacter</taxon>
    </lineage>
</organism>
<dbReference type="AlphaFoldDB" id="A0A316C0E8"/>
<comment type="caution">
    <text evidence="1">The sequence shown here is derived from an EMBL/GenBank/DDBJ whole genome shotgun (WGS) entry which is preliminary data.</text>
</comment>
<evidence type="ECO:0000313" key="1">
    <source>
        <dbReference type="EMBL" id="PWJ81486.1"/>
    </source>
</evidence>
<dbReference type="OrthoDB" id="8449400at2"/>
<dbReference type="EMBL" id="QGGG01000010">
    <property type="protein sequence ID" value="PWJ81486.1"/>
    <property type="molecule type" value="Genomic_DNA"/>
</dbReference>
<gene>
    <name evidence="1" type="ORF">C7441_11018</name>
</gene>
<protein>
    <submittedName>
        <fullName evidence="1">Uncharacterized protein</fullName>
    </submittedName>
</protein>
<reference evidence="1 2" key="1">
    <citation type="submission" date="2018-05" db="EMBL/GenBank/DDBJ databases">
        <title>Genomic Encyclopedia of Type Strains, Phase IV (KMG-IV): sequencing the most valuable type-strain genomes for metagenomic binning, comparative biology and taxonomic classification.</title>
        <authorList>
            <person name="Goeker M."/>
        </authorList>
    </citation>
    <scope>NUCLEOTIDE SEQUENCE [LARGE SCALE GENOMIC DNA]</scope>
    <source>
        <strain evidence="1 2">DSM 6986</strain>
    </source>
</reference>
<dbReference type="Proteomes" id="UP000245396">
    <property type="component" value="Unassembled WGS sequence"/>
</dbReference>
<dbReference type="RefSeq" id="WP_146201477.1">
    <property type="nucleotide sequence ID" value="NZ_QGGG01000010.1"/>
</dbReference>
<evidence type="ECO:0000313" key="2">
    <source>
        <dbReference type="Proteomes" id="UP000245396"/>
    </source>
</evidence>
<name>A0A316C0E8_PSESE</name>
<sequence>MVGIVNNINNLACNHFGDKEKADIRGERTTKPAVSSGVALVLGSAEGVWQEIAAAQAMHRFDAVIAVNDMVIFWTGPLDAAVSLHPERMPEWLEYRAARRNSPPVKLVTHAEWPDWFKVVGHIHELPIPFDIVTPSMFEGQKDSGSSGLFAVKAALQDLGFAKVVLCGVPMTVEAGHFRSPSLPWVGALRHRVGWEQALPHLTDCVRSMSGWTAELLGKPTKSWLDTA</sequence>